<feature type="transmembrane region" description="Helical" evidence="10">
    <location>
        <begin position="57"/>
        <end position="80"/>
    </location>
</feature>
<evidence type="ECO:0000256" key="2">
    <source>
        <dbReference type="ARBA" id="ARBA00008170"/>
    </source>
</evidence>
<feature type="transmembrane region" description="Helical" evidence="10">
    <location>
        <begin position="230"/>
        <end position="252"/>
    </location>
</feature>
<dbReference type="PANTHER" id="PTHR31503">
    <property type="entry name" value="VACUOLAR CALCIUM ION TRANSPORTER"/>
    <property type="match status" value="1"/>
</dbReference>
<evidence type="ECO:0000259" key="12">
    <source>
        <dbReference type="Pfam" id="PF01699"/>
    </source>
</evidence>
<feature type="transmembrane region" description="Helical" evidence="10">
    <location>
        <begin position="26"/>
        <end position="45"/>
    </location>
</feature>
<dbReference type="InterPro" id="IPR004837">
    <property type="entry name" value="NaCa_Exmemb"/>
</dbReference>
<evidence type="ECO:0000256" key="10">
    <source>
        <dbReference type="RuleBase" id="RU365028"/>
    </source>
</evidence>
<dbReference type="NCBIfam" id="TIGR00378">
    <property type="entry name" value="cax"/>
    <property type="match status" value="1"/>
</dbReference>
<evidence type="ECO:0000256" key="6">
    <source>
        <dbReference type="ARBA" id="ARBA00022837"/>
    </source>
</evidence>
<evidence type="ECO:0000256" key="9">
    <source>
        <dbReference type="ARBA" id="ARBA00023136"/>
    </source>
</evidence>
<protein>
    <recommendedName>
        <fullName evidence="10">Vacuolar calcium ion transporter</fullName>
    </recommendedName>
</protein>
<keyword evidence="3 10" id="KW-0813">Transport</keyword>
<feature type="domain" description="Sodium/calcium exchanger membrane region" evidence="12">
    <location>
        <begin position="236"/>
        <end position="378"/>
    </location>
</feature>
<evidence type="ECO:0000256" key="4">
    <source>
        <dbReference type="ARBA" id="ARBA00022568"/>
    </source>
</evidence>
<keyword evidence="4 10" id="KW-0109">Calcium transport</keyword>
<feature type="transmembrane region" description="Helical" evidence="10">
    <location>
        <begin position="360"/>
        <end position="380"/>
    </location>
</feature>
<sequence length="434" mass="46610">MAVNVLWPFVPAAIATYYTLHEPRDVTTIFALNFIAMVPTANLIGFAGQELARKLPIVFGTILETLLGSLVELVLLLILLLRPAIDEMTQERNSKVIKDAILGSILANMLLCLGACFTIGGLRESHQKFDKAITEAGTGLLLIIGVALAIPAAFSFALGVPINAEGLAEDPAKESLIQNISRATAIILLFAFILYVFYQMSSHHNLFAAALVTDEEQDKDKERDEKKDKLTLTECIVALLIALTFVCLHAFFLVTSIDGLIEETKISETFLGLILVPLVEKISEHLTAVDEAWDNTPNLALSHILGATLQTALLNAPLVIIIAWGRSLPMDFNFSSMQIILLILAILVVGQFLRDGESNYLEGMLCIFVYVLIAVAAFYYPNDEGGSGSEGSGSEGSGTEGSGGGEATSTGEAALESATEHAVMLARTVINGLI</sequence>
<dbReference type="InterPro" id="IPR044880">
    <property type="entry name" value="NCX_ion-bd_dom_sf"/>
</dbReference>
<dbReference type="OrthoDB" id="1699231at2759"/>
<keyword evidence="10" id="KW-0926">Vacuole</keyword>
<proteinExistence type="inferred from homology"/>
<evidence type="ECO:0000256" key="11">
    <source>
        <dbReference type="SAM" id="MobiDB-lite"/>
    </source>
</evidence>
<dbReference type="InterPro" id="IPR004713">
    <property type="entry name" value="CaH_exchang"/>
</dbReference>
<feature type="compositionally biased region" description="Gly residues" evidence="11">
    <location>
        <begin position="387"/>
        <end position="406"/>
    </location>
</feature>
<gene>
    <name evidence="13" type="ORF">GOMPHAMPRED_003098</name>
</gene>
<dbReference type="GO" id="GO:0006874">
    <property type="term" value="P:intracellular calcium ion homeostasis"/>
    <property type="evidence" value="ECO:0007669"/>
    <property type="project" value="TreeGrafter"/>
</dbReference>
<keyword evidence="8 10" id="KW-0406">Ion transport</keyword>
<name>A0A8H3I6M5_9LECA</name>
<keyword evidence="6 10" id="KW-0106">Calcium</keyword>
<dbReference type="GO" id="GO:0015369">
    <property type="term" value="F:calcium:proton antiporter activity"/>
    <property type="evidence" value="ECO:0007669"/>
    <property type="project" value="UniProtKB-UniRule"/>
</dbReference>
<dbReference type="InterPro" id="IPR004798">
    <property type="entry name" value="CAX-like"/>
</dbReference>
<comment type="subcellular location">
    <subcellularLocation>
        <location evidence="1">Endomembrane system</location>
        <topology evidence="1">Multi-pass membrane protein</topology>
    </subcellularLocation>
    <subcellularLocation>
        <location evidence="10">Vacuole membrane</location>
    </subcellularLocation>
</comment>
<feature type="transmembrane region" description="Helical" evidence="10">
    <location>
        <begin position="300"/>
        <end position="324"/>
    </location>
</feature>
<feature type="region of interest" description="Disordered" evidence="11">
    <location>
        <begin position="387"/>
        <end position="411"/>
    </location>
</feature>
<comment type="caution">
    <text evidence="13">The sequence shown here is derived from an EMBL/GenBank/DDBJ whole genome shotgun (WGS) entry which is preliminary data.</text>
</comment>
<keyword evidence="7 10" id="KW-1133">Transmembrane helix</keyword>
<comment type="caution">
    <text evidence="10">Lacks conserved residue(s) required for the propagation of feature annotation.</text>
</comment>
<organism evidence="13 14">
    <name type="scientific">Gomphillus americanus</name>
    <dbReference type="NCBI Taxonomy" id="1940652"/>
    <lineage>
        <taxon>Eukaryota</taxon>
        <taxon>Fungi</taxon>
        <taxon>Dikarya</taxon>
        <taxon>Ascomycota</taxon>
        <taxon>Pezizomycotina</taxon>
        <taxon>Lecanoromycetes</taxon>
        <taxon>OSLEUM clade</taxon>
        <taxon>Ostropomycetidae</taxon>
        <taxon>Ostropales</taxon>
        <taxon>Graphidaceae</taxon>
        <taxon>Gomphilloideae</taxon>
        <taxon>Gomphillus</taxon>
    </lineage>
</organism>
<evidence type="ECO:0000256" key="1">
    <source>
        <dbReference type="ARBA" id="ARBA00004127"/>
    </source>
</evidence>
<accession>A0A8H3I6M5</accession>
<dbReference type="GO" id="GO:0000329">
    <property type="term" value="C:fungal-type vacuole membrane"/>
    <property type="evidence" value="ECO:0007669"/>
    <property type="project" value="TreeGrafter"/>
</dbReference>
<evidence type="ECO:0000256" key="7">
    <source>
        <dbReference type="ARBA" id="ARBA00022989"/>
    </source>
</evidence>
<dbReference type="GO" id="GO:0012505">
    <property type="term" value="C:endomembrane system"/>
    <property type="evidence" value="ECO:0007669"/>
    <property type="project" value="UniProtKB-SubCell"/>
</dbReference>
<dbReference type="Proteomes" id="UP000664169">
    <property type="component" value="Unassembled WGS sequence"/>
</dbReference>
<evidence type="ECO:0000256" key="3">
    <source>
        <dbReference type="ARBA" id="ARBA00022448"/>
    </source>
</evidence>
<evidence type="ECO:0000256" key="8">
    <source>
        <dbReference type="ARBA" id="ARBA00023065"/>
    </source>
</evidence>
<keyword evidence="14" id="KW-1185">Reference proteome</keyword>
<reference evidence="13" key="1">
    <citation type="submission" date="2021-03" db="EMBL/GenBank/DDBJ databases">
        <authorList>
            <person name="Tagirdzhanova G."/>
        </authorList>
    </citation>
    <scope>NUCLEOTIDE SEQUENCE</scope>
</reference>
<dbReference type="Pfam" id="PF01699">
    <property type="entry name" value="Na_Ca_ex"/>
    <property type="match status" value="2"/>
</dbReference>
<feature type="domain" description="Sodium/calcium exchanger membrane region" evidence="12">
    <location>
        <begin position="28"/>
        <end position="200"/>
    </location>
</feature>
<evidence type="ECO:0000313" key="14">
    <source>
        <dbReference type="Proteomes" id="UP000664169"/>
    </source>
</evidence>
<dbReference type="EMBL" id="CAJPDQ010000002">
    <property type="protein sequence ID" value="CAF9905270.1"/>
    <property type="molecule type" value="Genomic_DNA"/>
</dbReference>
<evidence type="ECO:0000313" key="13">
    <source>
        <dbReference type="EMBL" id="CAF9905270.1"/>
    </source>
</evidence>
<feature type="transmembrane region" description="Helical" evidence="10">
    <location>
        <begin position="336"/>
        <end position="354"/>
    </location>
</feature>
<dbReference type="PANTHER" id="PTHR31503:SF14">
    <property type="entry name" value="VACUOLAR CALCIUM ION TRANSPORTER"/>
    <property type="match status" value="1"/>
</dbReference>
<feature type="transmembrane region" description="Helical" evidence="10">
    <location>
        <begin position="100"/>
        <end position="119"/>
    </location>
</feature>
<evidence type="ECO:0000256" key="5">
    <source>
        <dbReference type="ARBA" id="ARBA00022692"/>
    </source>
</evidence>
<keyword evidence="5 10" id="KW-0812">Transmembrane</keyword>
<feature type="transmembrane region" description="Helical" evidence="10">
    <location>
        <begin position="140"/>
        <end position="160"/>
    </location>
</feature>
<comment type="function">
    <text evidence="10">Has a role in promoting intracellular calcium ion sequestration via the exchange of calcium ions for hydrogen ions across the vacuolar membrane. Involved also in manganese ion homeostasis via its uptake into the vacuole.</text>
</comment>
<dbReference type="AlphaFoldDB" id="A0A8H3I6M5"/>
<comment type="similarity">
    <text evidence="2 10">Belongs to the Ca(2+):cation antiporter (CaCA) (TC 2.A.19) family.</text>
</comment>
<keyword evidence="9 10" id="KW-0472">Membrane</keyword>
<keyword evidence="10" id="KW-0050">Antiport</keyword>
<feature type="transmembrane region" description="Helical" evidence="10">
    <location>
        <begin position="180"/>
        <end position="198"/>
    </location>
</feature>
<dbReference type="Gene3D" id="1.20.1420.30">
    <property type="entry name" value="NCX, central ion-binding region"/>
    <property type="match status" value="1"/>
</dbReference>